<dbReference type="Pfam" id="PF11320">
    <property type="entry name" value="DUF3122"/>
    <property type="match status" value="1"/>
</dbReference>
<gene>
    <name evidence="1" type="ORF">HLUCCA11_21585</name>
</gene>
<dbReference type="STRING" id="1666911.HLUCCA11_21585"/>
<dbReference type="AlphaFoldDB" id="A0A0P8BF70"/>
<dbReference type="Proteomes" id="UP000050465">
    <property type="component" value="Unassembled WGS sequence"/>
</dbReference>
<proteinExistence type="predicted"/>
<dbReference type="InterPro" id="IPR021469">
    <property type="entry name" value="DUF3122"/>
</dbReference>
<sequence length="72" mass="7799">MGQTLTAKDTSSDISQDTPTLANVAEYDIKSVLPELKPEISLYLTLPGVSGSAVELEISSMEIQEWQTISAR</sequence>
<accession>A0A0P8BF70</accession>
<evidence type="ECO:0000313" key="2">
    <source>
        <dbReference type="Proteomes" id="UP000050465"/>
    </source>
</evidence>
<evidence type="ECO:0000313" key="1">
    <source>
        <dbReference type="EMBL" id="KPQ32397.1"/>
    </source>
</evidence>
<name>A0A0P8BF70_9CYAN</name>
<protein>
    <submittedName>
        <fullName evidence="1">Uncharacterized protein</fullName>
    </submittedName>
</protein>
<reference evidence="1 2" key="1">
    <citation type="submission" date="2015-09" db="EMBL/GenBank/DDBJ databases">
        <title>Identification and resolution of microdiversity through metagenomic sequencing of parallel consortia.</title>
        <authorList>
            <person name="Nelson W.C."/>
            <person name="Romine M.F."/>
            <person name="Lindemann S.R."/>
        </authorList>
    </citation>
    <scope>NUCLEOTIDE SEQUENCE [LARGE SCALE GENOMIC DNA]</scope>
    <source>
        <strain evidence="1">Ana</strain>
    </source>
</reference>
<dbReference type="EMBL" id="LJZR01000058">
    <property type="protein sequence ID" value="KPQ32397.1"/>
    <property type="molecule type" value="Genomic_DNA"/>
</dbReference>
<organism evidence="1 2">
    <name type="scientific">Phormidesmis priestleyi Ana</name>
    <dbReference type="NCBI Taxonomy" id="1666911"/>
    <lineage>
        <taxon>Bacteria</taxon>
        <taxon>Bacillati</taxon>
        <taxon>Cyanobacteriota</taxon>
        <taxon>Cyanophyceae</taxon>
        <taxon>Leptolyngbyales</taxon>
        <taxon>Leptolyngbyaceae</taxon>
        <taxon>Phormidesmis</taxon>
    </lineage>
</organism>
<comment type="caution">
    <text evidence="1">The sequence shown here is derived from an EMBL/GenBank/DDBJ whole genome shotgun (WGS) entry which is preliminary data.</text>
</comment>